<evidence type="ECO:0000313" key="3">
    <source>
        <dbReference type="Proteomes" id="UP001630127"/>
    </source>
</evidence>
<dbReference type="AlphaFoldDB" id="A0ABD2ZC03"/>
<keyword evidence="3" id="KW-1185">Reference proteome</keyword>
<accession>A0ABD2ZC03</accession>
<reference evidence="2 3" key="1">
    <citation type="submission" date="2024-11" db="EMBL/GenBank/DDBJ databases">
        <title>A near-complete genome assembly of Cinchona calisaya.</title>
        <authorList>
            <person name="Lian D.C."/>
            <person name="Zhao X.W."/>
            <person name="Wei L."/>
        </authorList>
    </citation>
    <scope>NUCLEOTIDE SEQUENCE [LARGE SCALE GENOMIC DNA]</scope>
    <source>
        <tissue evidence="2">Nenye</tissue>
    </source>
</reference>
<organism evidence="2 3">
    <name type="scientific">Cinchona calisaya</name>
    <dbReference type="NCBI Taxonomy" id="153742"/>
    <lineage>
        <taxon>Eukaryota</taxon>
        <taxon>Viridiplantae</taxon>
        <taxon>Streptophyta</taxon>
        <taxon>Embryophyta</taxon>
        <taxon>Tracheophyta</taxon>
        <taxon>Spermatophyta</taxon>
        <taxon>Magnoliopsida</taxon>
        <taxon>eudicotyledons</taxon>
        <taxon>Gunneridae</taxon>
        <taxon>Pentapetalae</taxon>
        <taxon>asterids</taxon>
        <taxon>lamiids</taxon>
        <taxon>Gentianales</taxon>
        <taxon>Rubiaceae</taxon>
        <taxon>Cinchonoideae</taxon>
        <taxon>Cinchoneae</taxon>
        <taxon>Cinchona</taxon>
    </lineage>
</organism>
<dbReference type="EMBL" id="JBJUIK010000010">
    <property type="protein sequence ID" value="KAL3515642.1"/>
    <property type="molecule type" value="Genomic_DNA"/>
</dbReference>
<comment type="caution">
    <text evidence="2">The sequence shown here is derived from an EMBL/GenBank/DDBJ whole genome shotgun (WGS) entry which is preliminary data.</text>
</comment>
<sequence length="210" mass="24418">MSSRSNTSCFDFVLDYLNWFCEAFRCGYFDHESTNTSDTSDTVLERRCFLNNNLQMGIQLWKGGRLTTDFIDTLLQNLANLLQNLEPYKALEYRGSLRYRVATLETLREKLMFLKSFIGFAILQGVERKQLIDLLIHVEDVALNAKELIFYCGWLRLDDEQQCNKMRVEISQLIHKKINPVDPQVRETYIHVLTVSKLSRSLSQASSGEE</sequence>
<dbReference type="InterPro" id="IPR021929">
    <property type="entry name" value="R1A-like_N"/>
</dbReference>
<name>A0ABD2ZC03_9GENT</name>
<evidence type="ECO:0000259" key="1">
    <source>
        <dbReference type="Pfam" id="PF12061"/>
    </source>
</evidence>
<dbReference type="Pfam" id="PF12061">
    <property type="entry name" value="NB-LRR"/>
    <property type="match status" value="1"/>
</dbReference>
<protein>
    <recommendedName>
        <fullName evidence="1">Late blight resistance protein R1A-like N-terminal domain-containing protein</fullName>
    </recommendedName>
</protein>
<gene>
    <name evidence="2" type="ORF">ACH5RR_022544</name>
</gene>
<proteinExistence type="predicted"/>
<dbReference type="Proteomes" id="UP001630127">
    <property type="component" value="Unassembled WGS sequence"/>
</dbReference>
<evidence type="ECO:0000313" key="2">
    <source>
        <dbReference type="EMBL" id="KAL3515642.1"/>
    </source>
</evidence>
<feature type="domain" description="Late blight resistance protein R1A-like N-terminal" evidence="1">
    <location>
        <begin position="67"/>
        <end position="200"/>
    </location>
</feature>